<evidence type="ECO:0000256" key="3">
    <source>
        <dbReference type="ARBA" id="ARBA00022989"/>
    </source>
</evidence>
<proteinExistence type="predicted"/>
<comment type="caution">
    <text evidence="7">The sequence shown here is derived from an EMBL/GenBank/DDBJ whole genome shotgun (WGS) entry which is preliminary data.</text>
</comment>
<comment type="subcellular location">
    <subcellularLocation>
        <location evidence="1">Membrane</location>
        <topology evidence="1">Multi-pass membrane protein</topology>
    </subcellularLocation>
</comment>
<evidence type="ECO:0000259" key="6">
    <source>
        <dbReference type="Pfam" id="PF04932"/>
    </source>
</evidence>
<dbReference type="PANTHER" id="PTHR37422">
    <property type="entry name" value="TEICHURONIC ACID BIOSYNTHESIS PROTEIN TUAE"/>
    <property type="match status" value="1"/>
</dbReference>
<dbReference type="InterPro" id="IPR051533">
    <property type="entry name" value="WaaL-like"/>
</dbReference>
<evidence type="ECO:0000313" key="8">
    <source>
        <dbReference type="Proteomes" id="UP000675880"/>
    </source>
</evidence>
<dbReference type="InterPro" id="IPR007016">
    <property type="entry name" value="O-antigen_ligase-rel_domated"/>
</dbReference>
<keyword evidence="2 5" id="KW-0812">Transmembrane</keyword>
<dbReference type="Proteomes" id="UP000675880">
    <property type="component" value="Unassembled WGS sequence"/>
</dbReference>
<dbReference type="EMBL" id="CAJNBJ010000021">
    <property type="protein sequence ID" value="CAE6802181.1"/>
    <property type="molecule type" value="Genomic_DNA"/>
</dbReference>
<feature type="transmembrane region" description="Helical" evidence="5">
    <location>
        <begin position="27"/>
        <end position="49"/>
    </location>
</feature>
<feature type="transmembrane region" description="Helical" evidence="5">
    <location>
        <begin position="399"/>
        <end position="419"/>
    </location>
</feature>
<feature type="transmembrane region" description="Helical" evidence="5">
    <location>
        <begin position="247"/>
        <end position="265"/>
    </location>
</feature>
<feature type="domain" description="O-antigen ligase-related" evidence="6">
    <location>
        <begin position="211"/>
        <end position="353"/>
    </location>
</feature>
<evidence type="ECO:0000313" key="7">
    <source>
        <dbReference type="EMBL" id="CAE6802181.1"/>
    </source>
</evidence>
<name>A0ABN7MEJ0_9BACT</name>
<evidence type="ECO:0000256" key="1">
    <source>
        <dbReference type="ARBA" id="ARBA00004141"/>
    </source>
</evidence>
<protein>
    <recommendedName>
        <fullName evidence="6">O-antigen ligase-related domain-containing protein</fullName>
    </recommendedName>
</protein>
<keyword evidence="4 5" id="KW-0472">Membrane</keyword>
<reference evidence="7 8" key="1">
    <citation type="submission" date="2021-02" db="EMBL/GenBank/DDBJ databases">
        <authorList>
            <person name="Han P."/>
        </authorList>
    </citation>
    <scope>NUCLEOTIDE SEQUENCE [LARGE SCALE GENOMIC DNA]</scope>
    <source>
        <strain evidence="7">Candidatus Nitrospira sp. ZN2</strain>
    </source>
</reference>
<sequence length="448" mass="48759">MNSTTSSSAHSVIRPAQAVDRSASARAWFWGLQGYVMMAVACASFFPLLFRYQEHTVIILIVLCLGMCAVEKVNPWVKTPLDLPLWLFIVWVLCTVPFATDPAYSFAEWKKFVAQAGVFYWALLVLSRCGNERLPRLVLQALVLGASLLACYALIEFVQRGGTWRDRYVRAHAFGSDYNWLSTYMVVAIPVAGSLLVLGRPAWNRISQALALGLTGAAQLFSYTRGGWLGHAAQGVMLALLVGGRRMAFGVLGMLALVGAGLMAASHSGFQTDTVDAKTVDTRLMVWTIGLGEVATHPITGIGFGNNSFVKRFPAYSVEKQGHLPERDRIIPAMHNTFLMVTLGSGIPALLSFTWIFVALLRRLIPIPWTSGRDRATAVIAAGIGLAVIGFAVRNLFDYMFMGSLAHLFWLLAAVGLTVTGSSRLDATRGEPGLVQEQTGTFVPSLKP</sequence>
<organism evidence="7 8">
    <name type="scientific">Nitrospira defluvii</name>
    <dbReference type="NCBI Taxonomy" id="330214"/>
    <lineage>
        <taxon>Bacteria</taxon>
        <taxon>Pseudomonadati</taxon>
        <taxon>Nitrospirota</taxon>
        <taxon>Nitrospiria</taxon>
        <taxon>Nitrospirales</taxon>
        <taxon>Nitrospiraceae</taxon>
        <taxon>Nitrospira</taxon>
    </lineage>
</organism>
<feature type="transmembrane region" description="Helical" evidence="5">
    <location>
        <begin position="55"/>
        <end position="71"/>
    </location>
</feature>
<feature type="transmembrane region" description="Helical" evidence="5">
    <location>
        <begin position="178"/>
        <end position="198"/>
    </location>
</feature>
<gene>
    <name evidence="7" type="ORF">NSPZN2_80118</name>
</gene>
<evidence type="ECO:0000256" key="5">
    <source>
        <dbReference type="SAM" id="Phobius"/>
    </source>
</evidence>
<dbReference type="PANTHER" id="PTHR37422:SF13">
    <property type="entry name" value="LIPOPOLYSACCHARIDE BIOSYNTHESIS PROTEIN PA4999-RELATED"/>
    <property type="match status" value="1"/>
</dbReference>
<keyword evidence="3 5" id="KW-1133">Transmembrane helix</keyword>
<feature type="transmembrane region" description="Helical" evidence="5">
    <location>
        <begin position="338"/>
        <end position="364"/>
    </location>
</feature>
<evidence type="ECO:0000256" key="2">
    <source>
        <dbReference type="ARBA" id="ARBA00022692"/>
    </source>
</evidence>
<dbReference type="Pfam" id="PF04932">
    <property type="entry name" value="Wzy_C"/>
    <property type="match status" value="1"/>
</dbReference>
<feature type="transmembrane region" description="Helical" evidence="5">
    <location>
        <begin position="83"/>
        <end position="100"/>
    </location>
</feature>
<keyword evidence="8" id="KW-1185">Reference proteome</keyword>
<feature type="transmembrane region" description="Helical" evidence="5">
    <location>
        <begin position="137"/>
        <end position="158"/>
    </location>
</feature>
<accession>A0ABN7MEJ0</accession>
<evidence type="ECO:0000256" key="4">
    <source>
        <dbReference type="ARBA" id="ARBA00023136"/>
    </source>
</evidence>
<feature type="transmembrane region" description="Helical" evidence="5">
    <location>
        <begin position="376"/>
        <end position="393"/>
    </location>
</feature>